<keyword evidence="1 2" id="KW-0344">Guanine-nucleotide releasing factor</keyword>
<dbReference type="PANTHER" id="PTHR23113:SF99">
    <property type="entry name" value="RASGEF DOMAIN-CONTAINING PROTEIN"/>
    <property type="match status" value="1"/>
</dbReference>
<dbReference type="Proteomes" id="UP000008076">
    <property type="component" value="Unassembled WGS sequence"/>
</dbReference>
<protein>
    <recommendedName>
        <fullName evidence="3">Ras-GEF domain-containing protein</fullName>
    </recommendedName>
</protein>
<dbReference type="InterPro" id="IPR008937">
    <property type="entry name" value="Ras-like_GEF"/>
</dbReference>
<reference evidence="5" key="1">
    <citation type="submission" date="2007-12" db="EMBL/GenBank/DDBJ databases">
        <title>Annotation of Entamoeba dispar SAW760.</title>
        <authorList>
            <person name="Lorenzi H."/>
            <person name="Inman J."/>
            <person name="Schobel S."/>
            <person name="Amedeo P."/>
            <person name="Caler E."/>
        </authorList>
    </citation>
    <scope>NUCLEOTIDE SEQUENCE [LARGE SCALE GENOMIC DNA]</scope>
    <source>
        <strain evidence="5">ATCC PRA-260 / SAW760</strain>
    </source>
</reference>
<dbReference type="RefSeq" id="XP_001742028.1">
    <property type="nucleotide sequence ID" value="XM_001741976.1"/>
</dbReference>
<dbReference type="GO" id="GO:0007265">
    <property type="term" value="P:Ras protein signal transduction"/>
    <property type="evidence" value="ECO:0007669"/>
    <property type="project" value="TreeGrafter"/>
</dbReference>
<dbReference type="GO" id="GO:0005085">
    <property type="term" value="F:guanyl-nucleotide exchange factor activity"/>
    <property type="evidence" value="ECO:0007669"/>
    <property type="project" value="UniProtKB-KW"/>
</dbReference>
<dbReference type="Pfam" id="PF00617">
    <property type="entry name" value="RasGEF"/>
    <property type="match status" value="1"/>
</dbReference>
<dbReference type="GO" id="GO:0005886">
    <property type="term" value="C:plasma membrane"/>
    <property type="evidence" value="ECO:0007669"/>
    <property type="project" value="TreeGrafter"/>
</dbReference>
<organism evidence="5">
    <name type="scientific">Entamoeba dispar (strain ATCC PRA-260 / SAW760)</name>
    <dbReference type="NCBI Taxonomy" id="370354"/>
    <lineage>
        <taxon>Eukaryota</taxon>
        <taxon>Amoebozoa</taxon>
        <taxon>Evosea</taxon>
        <taxon>Archamoebae</taxon>
        <taxon>Mastigamoebida</taxon>
        <taxon>Entamoebidae</taxon>
        <taxon>Entamoeba</taxon>
    </lineage>
</organism>
<evidence type="ECO:0000256" key="1">
    <source>
        <dbReference type="ARBA" id="ARBA00022658"/>
    </source>
</evidence>
<dbReference type="AlphaFoldDB" id="B0EVF4"/>
<name>B0EVF4_ENTDS</name>
<dbReference type="InterPro" id="IPR001895">
    <property type="entry name" value="RASGEF_cat_dom"/>
</dbReference>
<sequence>MTSEQLTEALNKLQPVPIEETHCVEEFIEHYKPKEDNKNCIVLQTTEGNKIILVRDVLTIIDILSEFPFNKTFWCSSLFYPVEFHEDKIFECLTAKLLTHPSNTLLLALQSWVEECGVEFTEKSLNIIKDVLDYVEKVNGETLNESIEKVKKTLSNTHSNENEPTFQMKFDPAPISIDGRSMKLPDWMAPSSYSVTILNKDFLEIANQLMICEFSFLELLQPKDYYINIFSTTRPNSNIELYYKWNQKITNWVAYSIINQKNEMIREMAFKNFLQLAIKCIEIKNFNSFNSIVNGLTHYAVVRMKKTVAQRTQEENELMFKLIDIQGEIQNSNYSISYGKPAIPYLKFFLKEMSQIFEEEEEIDDTKENILQEDEMNKMIDISKAFKIGELISQLKGFTIEKCTTQVNKQTNDFFMNGIRTMKLSNTDLLNLSMASEPNN</sequence>
<dbReference type="EMBL" id="DS551067">
    <property type="protein sequence ID" value="EDR21491.1"/>
    <property type="molecule type" value="Genomic_DNA"/>
</dbReference>
<evidence type="ECO:0000259" key="3">
    <source>
        <dbReference type="PROSITE" id="PS50009"/>
    </source>
</evidence>
<gene>
    <name evidence="4" type="ORF">EDI_062050</name>
</gene>
<dbReference type="SMART" id="SM00147">
    <property type="entry name" value="RasGEF"/>
    <property type="match status" value="1"/>
</dbReference>
<dbReference type="eggNOG" id="KOG3417">
    <property type="taxonomic scope" value="Eukaryota"/>
</dbReference>
<dbReference type="InterPro" id="IPR023578">
    <property type="entry name" value="Ras_GEF_dom_sf"/>
</dbReference>
<evidence type="ECO:0000313" key="5">
    <source>
        <dbReference type="Proteomes" id="UP000008076"/>
    </source>
</evidence>
<dbReference type="InterPro" id="IPR036964">
    <property type="entry name" value="RASGEF_cat_dom_sf"/>
</dbReference>
<dbReference type="VEuPathDB" id="AmoebaDB:EDI_062050"/>
<dbReference type="SUPFAM" id="SSF48366">
    <property type="entry name" value="Ras GEF"/>
    <property type="match status" value="1"/>
</dbReference>
<dbReference type="GeneID" id="5914405"/>
<dbReference type="PANTHER" id="PTHR23113">
    <property type="entry name" value="GUANINE NUCLEOTIDE EXCHANGE FACTOR"/>
    <property type="match status" value="1"/>
</dbReference>
<evidence type="ECO:0000313" key="4">
    <source>
        <dbReference type="EMBL" id="EDR21491.1"/>
    </source>
</evidence>
<proteinExistence type="predicted"/>
<accession>B0EVF4</accession>
<keyword evidence="5" id="KW-1185">Reference proteome</keyword>
<dbReference type="PROSITE" id="PS50009">
    <property type="entry name" value="RASGEF_CAT"/>
    <property type="match status" value="1"/>
</dbReference>
<dbReference type="OMA" id="LMICEHT"/>
<feature type="domain" description="Ras-GEF" evidence="3">
    <location>
        <begin position="201"/>
        <end position="439"/>
    </location>
</feature>
<dbReference type="OrthoDB" id="20825at2759"/>
<dbReference type="Gene3D" id="1.10.840.10">
    <property type="entry name" value="Ras guanine-nucleotide exchange factors catalytic domain"/>
    <property type="match status" value="1"/>
</dbReference>
<dbReference type="KEGG" id="edi:EDI_062050"/>
<evidence type="ECO:0000256" key="2">
    <source>
        <dbReference type="PROSITE-ProRule" id="PRU00168"/>
    </source>
</evidence>